<dbReference type="InterPro" id="IPR013083">
    <property type="entry name" value="Znf_RING/FYVE/PHD"/>
</dbReference>
<dbReference type="SUPFAM" id="SSF57850">
    <property type="entry name" value="RING/U-box"/>
    <property type="match status" value="1"/>
</dbReference>
<keyword evidence="1" id="KW-0479">Metal-binding</keyword>
<dbReference type="Proteomes" id="UP001190700">
    <property type="component" value="Unassembled WGS sequence"/>
</dbReference>
<reference evidence="7 8" key="1">
    <citation type="journal article" date="2015" name="Genome Biol. Evol.">
        <title>Comparative Genomics of a Bacterivorous Green Alga Reveals Evolutionary Causalities and Consequences of Phago-Mixotrophic Mode of Nutrition.</title>
        <authorList>
            <person name="Burns J.A."/>
            <person name="Paasch A."/>
            <person name="Narechania A."/>
            <person name="Kim E."/>
        </authorList>
    </citation>
    <scope>NUCLEOTIDE SEQUENCE [LARGE SCALE GENOMIC DNA]</scope>
    <source>
        <strain evidence="7 8">PLY_AMNH</strain>
    </source>
</reference>
<evidence type="ECO:0000256" key="5">
    <source>
        <dbReference type="SAM" id="MobiDB-lite"/>
    </source>
</evidence>
<feature type="domain" description="RING-type" evidence="6">
    <location>
        <begin position="354"/>
        <end position="395"/>
    </location>
</feature>
<gene>
    <name evidence="7" type="ORF">CYMTET_20857</name>
</gene>
<feature type="compositionally biased region" description="Basic and acidic residues" evidence="5">
    <location>
        <begin position="51"/>
        <end position="62"/>
    </location>
</feature>
<keyword evidence="8" id="KW-1185">Reference proteome</keyword>
<dbReference type="GO" id="GO:0006511">
    <property type="term" value="P:ubiquitin-dependent protein catabolic process"/>
    <property type="evidence" value="ECO:0007669"/>
    <property type="project" value="TreeGrafter"/>
</dbReference>
<dbReference type="AlphaFoldDB" id="A0AAE0G368"/>
<comment type="caution">
    <text evidence="7">The sequence shown here is derived from an EMBL/GenBank/DDBJ whole genome shotgun (WGS) entry which is preliminary data.</text>
</comment>
<accession>A0AAE0G368</accession>
<keyword evidence="2 4" id="KW-0863">Zinc-finger</keyword>
<evidence type="ECO:0000313" key="8">
    <source>
        <dbReference type="Proteomes" id="UP001190700"/>
    </source>
</evidence>
<feature type="region of interest" description="Disordered" evidence="5">
    <location>
        <begin position="1"/>
        <end position="118"/>
    </location>
</feature>
<protein>
    <recommendedName>
        <fullName evidence="6">RING-type domain-containing protein</fullName>
    </recommendedName>
</protein>
<dbReference type="EMBL" id="LGRX02010208">
    <property type="protein sequence ID" value="KAK3270761.1"/>
    <property type="molecule type" value="Genomic_DNA"/>
</dbReference>
<evidence type="ECO:0000256" key="4">
    <source>
        <dbReference type="PROSITE-ProRule" id="PRU00175"/>
    </source>
</evidence>
<feature type="compositionally biased region" description="Polar residues" evidence="5">
    <location>
        <begin position="82"/>
        <end position="92"/>
    </location>
</feature>
<dbReference type="GO" id="GO:0061630">
    <property type="term" value="F:ubiquitin protein ligase activity"/>
    <property type="evidence" value="ECO:0007669"/>
    <property type="project" value="TreeGrafter"/>
</dbReference>
<feature type="compositionally biased region" description="Low complexity" evidence="5">
    <location>
        <begin position="97"/>
        <end position="108"/>
    </location>
</feature>
<dbReference type="Pfam" id="PF13639">
    <property type="entry name" value="zf-RING_2"/>
    <property type="match status" value="1"/>
</dbReference>
<dbReference type="Gene3D" id="3.30.40.10">
    <property type="entry name" value="Zinc/RING finger domain, C3HC4 (zinc finger)"/>
    <property type="match status" value="1"/>
</dbReference>
<evidence type="ECO:0000256" key="1">
    <source>
        <dbReference type="ARBA" id="ARBA00022723"/>
    </source>
</evidence>
<sequence length="415" mass="45661">MEAEYAALQQTGSRRSRVQQAMAEAHEAFGGLALDQALSRPSSASGSQNRRPSENNRLRPETSRPQSSTSSRSDPPRADSAGSSTRRVSAGQTLIGAQRSAAQRSAAQIRNTRPSGRVIHPDDRVIERRTMSTLEQPLPGRSRYNLSVLSDRDAEAAMSGEESERRARAEAAQARAEAVARSQGEQRRLAARRAGGGRAEAAHREPAGWEEIENQQSNNHSLEMQVQGGGVPLRGRQLGDGTGGGAPRAWVPAARSESPPLPGHGRSNYNLNFVDYDNESTDGEWEAGTEYSSDRAGREWEAYWEDGEEWTYERMLELDRHVVNNGGMRLAAIKALPTVHYGDGQCGSNDLAECAVCLERFVDGEPLIMLPCEHPFHTDCIRPWLRQNHRCPYCRFELERGDVEATELGSDQEGS</sequence>
<evidence type="ECO:0000259" key="6">
    <source>
        <dbReference type="PROSITE" id="PS50089"/>
    </source>
</evidence>
<feature type="compositionally biased region" description="Polar residues" evidence="5">
    <location>
        <begin position="39"/>
        <end position="50"/>
    </location>
</feature>
<evidence type="ECO:0000256" key="2">
    <source>
        <dbReference type="ARBA" id="ARBA00022771"/>
    </source>
</evidence>
<dbReference type="SMART" id="SM00184">
    <property type="entry name" value="RING"/>
    <property type="match status" value="1"/>
</dbReference>
<dbReference type="InterPro" id="IPR001841">
    <property type="entry name" value="Znf_RING"/>
</dbReference>
<dbReference type="InterPro" id="IPR051834">
    <property type="entry name" value="RING_finger_E3_ligase"/>
</dbReference>
<name>A0AAE0G368_9CHLO</name>
<dbReference type="PROSITE" id="PS50089">
    <property type="entry name" value="ZF_RING_2"/>
    <property type="match status" value="1"/>
</dbReference>
<proteinExistence type="predicted"/>
<evidence type="ECO:0000256" key="3">
    <source>
        <dbReference type="ARBA" id="ARBA00022833"/>
    </source>
</evidence>
<dbReference type="PANTHER" id="PTHR45931:SF3">
    <property type="entry name" value="RING ZINC FINGER-CONTAINING PROTEIN"/>
    <property type="match status" value="1"/>
</dbReference>
<keyword evidence="3" id="KW-0862">Zinc</keyword>
<dbReference type="GO" id="GO:0005634">
    <property type="term" value="C:nucleus"/>
    <property type="evidence" value="ECO:0007669"/>
    <property type="project" value="TreeGrafter"/>
</dbReference>
<dbReference type="GO" id="GO:0008270">
    <property type="term" value="F:zinc ion binding"/>
    <property type="evidence" value="ECO:0007669"/>
    <property type="project" value="UniProtKB-KW"/>
</dbReference>
<feature type="compositionally biased region" description="Low complexity" evidence="5">
    <location>
        <begin position="63"/>
        <end position="81"/>
    </location>
</feature>
<organism evidence="7 8">
    <name type="scientific">Cymbomonas tetramitiformis</name>
    <dbReference type="NCBI Taxonomy" id="36881"/>
    <lineage>
        <taxon>Eukaryota</taxon>
        <taxon>Viridiplantae</taxon>
        <taxon>Chlorophyta</taxon>
        <taxon>Pyramimonadophyceae</taxon>
        <taxon>Pyramimonadales</taxon>
        <taxon>Pyramimonadaceae</taxon>
        <taxon>Cymbomonas</taxon>
    </lineage>
</organism>
<dbReference type="PANTHER" id="PTHR45931">
    <property type="entry name" value="SI:CH211-59O9.10"/>
    <property type="match status" value="1"/>
</dbReference>
<evidence type="ECO:0000313" key="7">
    <source>
        <dbReference type="EMBL" id="KAK3270761.1"/>
    </source>
</evidence>